<keyword evidence="9 18" id="KW-0963">Cytoplasm</keyword>
<comment type="cofactor">
    <cofactor evidence="2 18">
        <name>NAD(+)</name>
        <dbReference type="ChEBI" id="CHEBI:57540"/>
    </cofactor>
</comment>
<dbReference type="EC" id="4.2.3.4" evidence="7 18"/>
<comment type="caution">
    <text evidence="18">Lacks conserved residue(s) required for the propagation of feature annotation.</text>
</comment>
<keyword evidence="13 18" id="KW-0862">Zinc</keyword>
<dbReference type="PANTHER" id="PTHR43622:SF7">
    <property type="entry name" value="3-DEHYDROQUINATE SYNTHASE, CHLOROPLASTIC"/>
    <property type="match status" value="1"/>
</dbReference>
<evidence type="ECO:0000256" key="13">
    <source>
        <dbReference type="ARBA" id="ARBA00022833"/>
    </source>
</evidence>
<accession>A0ABV9YZT4</accession>
<dbReference type="CDD" id="cd08195">
    <property type="entry name" value="DHQS"/>
    <property type="match status" value="1"/>
</dbReference>
<evidence type="ECO:0000256" key="14">
    <source>
        <dbReference type="ARBA" id="ARBA00023027"/>
    </source>
</evidence>
<dbReference type="Proteomes" id="UP001595796">
    <property type="component" value="Unassembled WGS sequence"/>
</dbReference>
<comment type="subcellular location">
    <subcellularLocation>
        <location evidence="4 18">Cytoplasm</location>
    </subcellularLocation>
</comment>
<protein>
    <recommendedName>
        <fullName evidence="8 18">3-dehydroquinate synthase</fullName>
        <shortName evidence="18">DHQS</shortName>
        <ecNumber evidence="7 18">4.2.3.4</ecNumber>
    </recommendedName>
</protein>
<evidence type="ECO:0000259" key="19">
    <source>
        <dbReference type="Pfam" id="PF01761"/>
    </source>
</evidence>
<dbReference type="Gene3D" id="3.40.50.1970">
    <property type="match status" value="1"/>
</dbReference>
<feature type="binding site" evidence="18">
    <location>
        <position position="254"/>
    </location>
    <ligand>
        <name>Zn(2+)</name>
        <dbReference type="ChEBI" id="CHEBI:29105"/>
    </ligand>
</feature>
<dbReference type="EMBL" id="JBHSJF010000002">
    <property type="protein sequence ID" value="MFC5066824.1"/>
    <property type="molecule type" value="Genomic_DNA"/>
</dbReference>
<organism evidence="21 22">
    <name type="scientific">Flaviflagellibacter deserti</name>
    <dbReference type="NCBI Taxonomy" id="2267266"/>
    <lineage>
        <taxon>Bacteria</taxon>
        <taxon>Pseudomonadati</taxon>
        <taxon>Pseudomonadota</taxon>
        <taxon>Alphaproteobacteria</taxon>
        <taxon>Hyphomicrobiales</taxon>
        <taxon>Flaviflagellibacter</taxon>
    </lineage>
</organism>
<sequence length="382" mass="40000">MTVFAPDDLTVVPVSLGDRSYEIKIGPGVLAEAGDAAKALGARNVAVVTDQTVAGLHLEPVMASLEAAGINAAPIIVPPGESTKSFAHLEKVCAGLLAARIERGDLVLALGGGVVGDLAGFAAAVLRRGVRAIQAPTSLLAQVDSSVGGKTGINTPVGKNLIGSFHQPSLVLADTDVLDTLSPREFRAGYAEVVKYGLIDDTEFFMWLERNWQDVFAGGAARTRAIAKSCASKASIVSRDEFETGDRALLNLGHTFAHALEGAVAYDGTRLVHGEAVAIGLALAFRFSASLGLVSQAEADRVVDHLRAVGLPTRISDIPGEVGNADRLMDLMAQDKKVKAGRLTFILVRGIGRSFISTDIPPQNAKSFLEAELAEPVPSFDD</sequence>
<evidence type="ECO:0000256" key="16">
    <source>
        <dbReference type="ARBA" id="ARBA00023239"/>
    </source>
</evidence>
<evidence type="ECO:0000256" key="7">
    <source>
        <dbReference type="ARBA" id="ARBA00013031"/>
    </source>
</evidence>
<comment type="cofactor">
    <cofactor evidence="18">
        <name>Co(2+)</name>
        <dbReference type="ChEBI" id="CHEBI:48828"/>
    </cofactor>
    <cofactor evidence="18">
        <name>Zn(2+)</name>
        <dbReference type="ChEBI" id="CHEBI:29105"/>
    </cofactor>
    <text evidence="18">Binds 1 divalent metal cation per subunit. Can use either Co(2+) or Zn(2+).</text>
</comment>
<reference evidence="22" key="1">
    <citation type="journal article" date="2019" name="Int. J. Syst. Evol. Microbiol.">
        <title>The Global Catalogue of Microorganisms (GCM) 10K type strain sequencing project: providing services to taxonomists for standard genome sequencing and annotation.</title>
        <authorList>
            <consortium name="The Broad Institute Genomics Platform"/>
            <consortium name="The Broad Institute Genome Sequencing Center for Infectious Disease"/>
            <person name="Wu L."/>
            <person name="Ma J."/>
        </authorList>
    </citation>
    <scope>NUCLEOTIDE SEQUENCE [LARGE SCALE GENOMIC DNA]</scope>
    <source>
        <strain evidence="22">CGMCC 1.16444</strain>
    </source>
</reference>
<dbReference type="InterPro" id="IPR030963">
    <property type="entry name" value="DHQ_synth_fam"/>
</dbReference>
<comment type="caution">
    <text evidence="21">The sequence shown here is derived from an EMBL/GenBank/DDBJ whole genome shotgun (WGS) entry which is preliminary data.</text>
</comment>
<evidence type="ECO:0000256" key="15">
    <source>
        <dbReference type="ARBA" id="ARBA00023141"/>
    </source>
</evidence>
<gene>
    <name evidence="18 21" type="primary">aroB</name>
    <name evidence="21" type="ORF">ACFPFW_02190</name>
</gene>
<comment type="pathway">
    <text evidence="5 18">Metabolic intermediate biosynthesis; chorismate biosynthesis; chorismate from D-erythrose 4-phosphate and phosphoenolpyruvate: step 2/7.</text>
</comment>
<feature type="binding site" evidence="18">
    <location>
        <position position="150"/>
    </location>
    <ligand>
        <name>NAD(+)</name>
        <dbReference type="ChEBI" id="CHEBI:57540"/>
    </ligand>
</feature>
<feature type="binding site" evidence="18">
    <location>
        <position position="192"/>
    </location>
    <ligand>
        <name>Zn(2+)</name>
        <dbReference type="ChEBI" id="CHEBI:29105"/>
    </ligand>
</feature>
<feature type="binding site" evidence="18">
    <location>
        <position position="159"/>
    </location>
    <ligand>
        <name>NAD(+)</name>
        <dbReference type="ChEBI" id="CHEBI:57540"/>
    </ligand>
</feature>
<keyword evidence="11 18" id="KW-0479">Metal-binding</keyword>
<dbReference type="NCBIfam" id="TIGR01357">
    <property type="entry name" value="aroB"/>
    <property type="match status" value="1"/>
</dbReference>
<evidence type="ECO:0000256" key="18">
    <source>
        <dbReference type="HAMAP-Rule" id="MF_00110"/>
    </source>
</evidence>
<keyword evidence="16 18" id="KW-0456">Lyase</keyword>
<dbReference type="PIRSF" id="PIRSF001455">
    <property type="entry name" value="DHQ_synth"/>
    <property type="match status" value="1"/>
</dbReference>
<dbReference type="RefSeq" id="WP_114957255.1">
    <property type="nucleotide sequence ID" value="NZ_JBHSJF010000002.1"/>
</dbReference>
<keyword evidence="12 18" id="KW-0547">Nucleotide-binding</keyword>
<comment type="function">
    <text evidence="3 18">Catalyzes the conversion of 3-deoxy-D-arabino-heptulosonate 7-phosphate (DAHP) to dehydroquinate (DHQ).</text>
</comment>
<comment type="similarity">
    <text evidence="6 18">Belongs to the sugar phosphate cyclases superfamily. Dehydroquinate synthase family.</text>
</comment>
<evidence type="ECO:0000256" key="11">
    <source>
        <dbReference type="ARBA" id="ARBA00022723"/>
    </source>
</evidence>
<keyword evidence="10 18" id="KW-0028">Amino-acid biosynthesis</keyword>
<dbReference type="Pfam" id="PF01761">
    <property type="entry name" value="DHQ_synthase"/>
    <property type="match status" value="1"/>
</dbReference>
<keyword evidence="22" id="KW-1185">Reference proteome</keyword>
<evidence type="ECO:0000256" key="6">
    <source>
        <dbReference type="ARBA" id="ARBA00005412"/>
    </source>
</evidence>
<evidence type="ECO:0000256" key="1">
    <source>
        <dbReference type="ARBA" id="ARBA00001393"/>
    </source>
</evidence>
<feature type="binding site" evidence="18">
    <location>
        <position position="273"/>
    </location>
    <ligand>
        <name>Zn(2+)</name>
        <dbReference type="ChEBI" id="CHEBI:29105"/>
    </ligand>
</feature>
<evidence type="ECO:0000256" key="12">
    <source>
        <dbReference type="ARBA" id="ARBA00022741"/>
    </source>
</evidence>
<evidence type="ECO:0000313" key="22">
    <source>
        <dbReference type="Proteomes" id="UP001595796"/>
    </source>
</evidence>
<dbReference type="InterPro" id="IPR056179">
    <property type="entry name" value="DHQS_C"/>
</dbReference>
<dbReference type="Pfam" id="PF24621">
    <property type="entry name" value="DHQS_C"/>
    <property type="match status" value="1"/>
</dbReference>
<name>A0ABV9YZT4_9HYPH</name>
<keyword evidence="14 18" id="KW-0520">NAD</keyword>
<dbReference type="InterPro" id="IPR030960">
    <property type="entry name" value="DHQS/DOIS_N"/>
</dbReference>
<evidence type="ECO:0000313" key="21">
    <source>
        <dbReference type="EMBL" id="MFC5066824.1"/>
    </source>
</evidence>
<feature type="binding site" evidence="18">
    <location>
        <begin position="113"/>
        <end position="117"/>
    </location>
    <ligand>
        <name>NAD(+)</name>
        <dbReference type="ChEBI" id="CHEBI:57540"/>
    </ligand>
</feature>
<evidence type="ECO:0000256" key="4">
    <source>
        <dbReference type="ARBA" id="ARBA00004496"/>
    </source>
</evidence>
<feature type="domain" description="3-dehydroquinate synthase N-terminal" evidence="19">
    <location>
        <begin position="75"/>
        <end position="187"/>
    </location>
</feature>
<evidence type="ECO:0000256" key="5">
    <source>
        <dbReference type="ARBA" id="ARBA00004661"/>
    </source>
</evidence>
<evidence type="ECO:0000256" key="2">
    <source>
        <dbReference type="ARBA" id="ARBA00001911"/>
    </source>
</evidence>
<dbReference type="GO" id="GO:0003856">
    <property type="term" value="F:3-dehydroquinate synthase activity"/>
    <property type="evidence" value="ECO:0007669"/>
    <property type="project" value="UniProtKB-EC"/>
</dbReference>
<keyword evidence="15 18" id="KW-0057">Aromatic amino acid biosynthesis</keyword>
<feature type="domain" description="3-dehydroquinate synthase C-terminal" evidence="20">
    <location>
        <begin position="189"/>
        <end position="338"/>
    </location>
</feature>
<comment type="catalytic activity">
    <reaction evidence="1 18">
        <text>7-phospho-2-dehydro-3-deoxy-D-arabino-heptonate = 3-dehydroquinate + phosphate</text>
        <dbReference type="Rhea" id="RHEA:21968"/>
        <dbReference type="ChEBI" id="CHEBI:32364"/>
        <dbReference type="ChEBI" id="CHEBI:43474"/>
        <dbReference type="ChEBI" id="CHEBI:58394"/>
        <dbReference type="EC" id="4.2.3.4"/>
    </reaction>
</comment>
<feature type="binding site" evidence="18">
    <location>
        <begin position="137"/>
        <end position="138"/>
    </location>
    <ligand>
        <name>NAD(+)</name>
        <dbReference type="ChEBI" id="CHEBI:57540"/>
    </ligand>
</feature>
<dbReference type="Gene3D" id="1.20.1090.10">
    <property type="entry name" value="Dehydroquinate synthase-like - alpha domain"/>
    <property type="match status" value="1"/>
</dbReference>
<evidence type="ECO:0000256" key="9">
    <source>
        <dbReference type="ARBA" id="ARBA00022490"/>
    </source>
</evidence>
<evidence type="ECO:0000259" key="20">
    <source>
        <dbReference type="Pfam" id="PF24621"/>
    </source>
</evidence>
<dbReference type="InterPro" id="IPR016037">
    <property type="entry name" value="DHQ_synth_AroB"/>
</dbReference>
<keyword evidence="17 18" id="KW-0170">Cobalt</keyword>
<evidence type="ECO:0000256" key="3">
    <source>
        <dbReference type="ARBA" id="ARBA00003485"/>
    </source>
</evidence>
<evidence type="ECO:0000256" key="8">
    <source>
        <dbReference type="ARBA" id="ARBA00017684"/>
    </source>
</evidence>
<dbReference type="InterPro" id="IPR050071">
    <property type="entry name" value="Dehydroquinate_synthase"/>
</dbReference>
<evidence type="ECO:0000256" key="10">
    <source>
        <dbReference type="ARBA" id="ARBA00022605"/>
    </source>
</evidence>
<dbReference type="SUPFAM" id="SSF56796">
    <property type="entry name" value="Dehydroquinate synthase-like"/>
    <property type="match status" value="1"/>
</dbReference>
<dbReference type="HAMAP" id="MF_00110">
    <property type="entry name" value="DHQ_synthase"/>
    <property type="match status" value="1"/>
</dbReference>
<evidence type="ECO:0000256" key="17">
    <source>
        <dbReference type="ARBA" id="ARBA00023285"/>
    </source>
</evidence>
<dbReference type="PANTHER" id="PTHR43622">
    <property type="entry name" value="3-DEHYDROQUINATE SYNTHASE"/>
    <property type="match status" value="1"/>
</dbReference>
<proteinExistence type="inferred from homology"/>